<keyword evidence="7" id="KW-0539">Nucleus</keyword>
<keyword evidence="4" id="KW-0963">Cytoplasm</keyword>
<accession>A0A9W7XKU8</accession>
<name>A0A9W7XKU8_9FUNG</name>
<feature type="domain" description="PFU" evidence="9">
    <location>
        <begin position="356"/>
        <end position="451"/>
    </location>
</feature>
<keyword evidence="5 8" id="KW-0853">WD repeat</keyword>
<keyword evidence="12" id="KW-1185">Reference proteome</keyword>
<dbReference type="Pfam" id="PF00400">
    <property type="entry name" value="WD40"/>
    <property type="match status" value="6"/>
</dbReference>
<organism evidence="11 12">
    <name type="scientific">Coemansia asiatica</name>
    <dbReference type="NCBI Taxonomy" id="1052880"/>
    <lineage>
        <taxon>Eukaryota</taxon>
        <taxon>Fungi</taxon>
        <taxon>Fungi incertae sedis</taxon>
        <taxon>Zoopagomycota</taxon>
        <taxon>Kickxellomycotina</taxon>
        <taxon>Kickxellomycetes</taxon>
        <taxon>Kickxellales</taxon>
        <taxon>Kickxellaceae</taxon>
        <taxon>Coemansia</taxon>
    </lineage>
</organism>
<evidence type="ECO:0000256" key="2">
    <source>
        <dbReference type="ARBA" id="ARBA00004496"/>
    </source>
</evidence>
<dbReference type="FunFam" id="2.130.10.10:FF:000175">
    <property type="entry name" value="Phospholipase A-2-activating protein"/>
    <property type="match status" value="1"/>
</dbReference>
<evidence type="ECO:0000259" key="10">
    <source>
        <dbReference type="PROSITE" id="PS51396"/>
    </source>
</evidence>
<dbReference type="AlphaFoldDB" id="A0A9W7XKU8"/>
<dbReference type="SMART" id="SM00320">
    <property type="entry name" value="WD40"/>
    <property type="match status" value="7"/>
</dbReference>
<dbReference type="InterPro" id="IPR015943">
    <property type="entry name" value="WD40/YVTN_repeat-like_dom_sf"/>
</dbReference>
<evidence type="ECO:0000256" key="1">
    <source>
        <dbReference type="ARBA" id="ARBA00004123"/>
    </source>
</evidence>
<dbReference type="GO" id="GO:0005737">
    <property type="term" value="C:cytoplasm"/>
    <property type="evidence" value="ECO:0007669"/>
    <property type="project" value="UniProtKB-SubCell"/>
</dbReference>
<dbReference type="InterPro" id="IPR036322">
    <property type="entry name" value="WD40_repeat_dom_sf"/>
</dbReference>
<feature type="repeat" description="WD" evidence="8">
    <location>
        <begin position="9"/>
        <end position="49"/>
    </location>
</feature>
<protein>
    <submittedName>
        <fullName evidence="11">WD repeat protein Lub1</fullName>
    </submittedName>
</protein>
<dbReference type="Gene3D" id="3.10.20.870">
    <property type="entry name" value="PFU (PLAA family ubiquitin binding), C-terminal domain"/>
    <property type="match status" value="1"/>
</dbReference>
<dbReference type="PANTHER" id="PTHR19849:SF0">
    <property type="entry name" value="PHOSPHOLIPASE A-2-ACTIVATING PROTEIN"/>
    <property type="match status" value="1"/>
</dbReference>
<dbReference type="PROSITE" id="PS50082">
    <property type="entry name" value="WD_REPEATS_2"/>
    <property type="match status" value="5"/>
</dbReference>
<dbReference type="InterPro" id="IPR015155">
    <property type="entry name" value="PFU"/>
</dbReference>
<reference evidence="11" key="1">
    <citation type="submission" date="2022-07" db="EMBL/GenBank/DDBJ databases">
        <title>Phylogenomic reconstructions and comparative analyses of Kickxellomycotina fungi.</title>
        <authorList>
            <person name="Reynolds N.K."/>
            <person name="Stajich J.E."/>
            <person name="Barry K."/>
            <person name="Grigoriev I.V."/>
            <person name="Crous P."/>
            <person name="Smith M.E."/>
        </authorList>
    </citation>
    <scope>NUCLEOTIDE SEQUENCE</scope>
    <source>
        <strain evidence="11">NBRC 105413</strain>
    </source>
</reference>
<dbReference type="Gene3D" id="1.25.10.10">
    <property type="entry name" value="Leucine-rich Repeat Variant"/>
    <property type="match status" value="1"/>
</dbReference>
<gene>
    <name evidence="11" type="primary">lub1</name>
    <name evidence="11" type="ORF">LPJ64_003527</name>
</gene>
<dbReference type="CDD" id="cd00200">
    <property type="entry name" value="WD40"/>
    <property type="match status" value="1"/>
</dbReference>
<feature type="repeat" description="WD" evidence="8">
    <location>
        <begin position="101"/>
        <end position="132"/>
    </location>
</feature>
<dbReference type="PROSITE" id="PS51394">
    <property type="entry name" value="PFU"/>
    <property type="match status" value="1"/>
</dbReference>
<dbReference type="Pfam" id="PF08324">
    <property type="entry name" value="PUL"/>
    <property type="match status" value="1"/>
</dbReference>
<dbReference type="PANTHER" id="PTHR19849">
    <property type="entry name" value="PHOSPHOLIPASE A-2-ACTIVATING PROTEIN"/>
    <property type="match status" value="1"/>
</dbReference>
<feature type="repeat" description="WD" evidence="8">
    <location>
        <begin position="180"/>
        <end position="213"/>
    </location>
</feature>
<evidence type="ECO:0000256" key="6">
    <source>
        <dbReference type="ARBA" id="ARBA00022737"/>
    </source>
</evidence>
<evidence type="ECO:0000256" key="8">
    <source>
        <dbReference type="PROSITE-ProRule" id="PRU00221"/>
    </source>
</evidence>
<dbReference type="PROSITE" id="PS50294">
    <property type="entry name" value="WD_REPEATS_REGION"/>
    <property type="match status" value="4"/>
</dbReference>
<feature type="repeat" description="WD" evidence="8">
    <location>
        <begin position="53"/>
        <end position="92"/>
    </location>
</feature>
<proteinExistence type="inferred from homology"/>
<dbReference type="GO" id="GO:0043130">
    <property type="term" value="F:ubiquitin binding"/>
    <property type="evidence" value="ECO:0007669"/>
    <property type="project" value="TreeGrafter"/>
</dbReference>
<dbReference type="GO" id="GO:0005634">
    <property type="term" value="C:nucleus"/>
    <property type="evidence" value="ECO:0007669"/>
    <property type="project" value="UniProtKB-SubCell"/>
</dbReference>
<dbReference type="Gene3D" id="2.130.10.10">
    <property type="entry name" value="YVTN repeat-like/Quinoprotein amine dehydrogenase"/>
    <property type="match status" value="1"/>
</dbReference>
<feature type="repeat" description="WD" evidence="8">
    <location>
        <begin position="220"/>
        <end position="260"/>
    </location>
</feature>
<evidence type="ECO:0000256" key="3">
    <source>
        <dbReference type="ARBA" id="ARBA00008495"/>
    </source>
</evidence>
<comment type="subcellular location">
    <subcellularLocation>
        <location evidence="2">Cytoplasm</location>
    </subcellularLocation>
    <subcellularLocation>
        <location evidence="1">Nucleus</location>
    </subcellularLocation>
</comment>
<evidence type="ECO:0000259" key="9">
    <source>
        <dbReference type="PROSITE" id="PS51394"/>
    </source>
</evidence>
<evidence type="ECO:0000313" key="11">
    <source>
        <dbReference type="EMBL" id="KAJ1644834.1"/>
    </source>
</evidence>
<evidence type="ECO:0000256" key="5">
    <source>
        <dbReference type="ARBA" id="ARBA00022574"/>
    </source>
</evidence>
<dbReference type="InterPro" id="IPR001680">
    <property type="entry name" value="WD40_rpt"/>
</dbReference>
<dbReference type="InterPro" id="IPR011989">
    <property type="entry name" value="ARM-like"/>
</dbReference>
<comment type="caution">
    <text evidence="11">The sequence shown here is derived from an EMBL/GenBank/DDBJ whole genome shotgun (WGS) entry which is preliminary data.</text>
</comment>
<dbReference type="PROSITE" id="PS51396">
    <property type="entry name" value="PUL"/>
    <property type="match status" value="1"/>
</dbReference>
<keyword evidence="6" id="KW-0677">Repeat</keyword>
<evidence type="ECO:0000256" key="4">
    <source>
        <dbReference type="ARBA" id="ARBA00022490"/>
    </source>
</evidence>
<dbReference type="InterPro" id="IPR020472">
    <property type="entry name" value="WD40_PAC1"/>
</dbReference>
<evidence type="ECO:0000313" key="12">
    <source>
        <dbReference type="Proteomes" id="UP001145021"/>
    </source>
</evidence>
<dbReference type="SUPFAM" id="SSF50978">
    <property type="entry name" value="WD40 repeat-like"/>
    <property type="match status" value="1"/>
</dbReference>
<comment type="similarity">
    <text evidence="3">Belongs to the WD repeat PLAP family.</text>
</comment>
<sequence>MAYKLSATLSGHSSDVRGLASQGSDLLVSVSRDKTAKVWKRASPNEFAEDATLIGHQGFVNSVAIIPPNSLSPSGTIATGGSDNKILLWDLSDLSQPLNTLAGHTSNICALSASKDGTVLVSGSWDKTAKVWVDGQCRHTLKGHEQAVWAVLVLDDGSILTGSADKLICRWVDGSLKQKYQSHTDCVRALVALPDGRFASAGNDSTVRVWSLDGTCHATLQGHTSFIYSLGVLPNGAILSAGEDRSIRVWQNNESEHMIMVPATSVWSLTGLDNDDIACGTSDGRVRVFSADPVRLASSEALLLFESENSSFAMSKKTMDNVDMSKLPGPERLEQPGTKDQQVIMVKSGTVVEAFQWSKSDDRWIKIGEVVDAAGQTQKKMFGGKEYDYIFDVDIQEGAPPLKLHYNVTENPYSAAQRFLEKNQISLEHLDTVANFIVKNADGVQLGGGEQSSYADPFTGGNRYVPGQQGGQTASGYADPFTGGNRYVPGVSSSQVGAADSSGYTPPNSFIVNRQGNAAAMVKKLCEFNDQITQISELALDSAQINAIQDLASQLSSSSETSIDINEAAYGALLKSAVVWPKEKRFPALDLLRLVVANSSLPLSYVFNNQGFISCIDNASGFFKLLGESNIKEAFSKEDEINLMMAARSLSNALASEKGADLIWESHKLIIDALDGSWIQATNKNLVTALSVLYLNMAILTAKKGDDDQGLDILSAASRFLSCTSNPDAQVRLLGVFGVLARRFQLCKDSARILGDEIIVILGIKGQTDAVKRAARELGDFLR</sequence>
<dbReference type="EMBL" id="JANBOH010000139">
    <property type="protein sequence ID" value="KAJ1644834.1"/>
    <property type="molecule type" value="Genomic_DNA"/>
</dbReference>
<dbReference type="InterPro" id="IPR038122">
    <property type="entry name" value="PFU_sf"/>
</dbReference>
<dbReference type="Pfam" id="PF09070">
    <property type="entry name" value="PFU"/>
    <property type="match status" value="1"/>
</dbReference>
<evidence type="ECO:0000256" key="7">
    <source>
        <dbReference type="ARBA" id="ARBA00023242"/>
    </source>
</evidence>
<dbReference type="GO" id="GO:0043161">
    <property type="term" value="P:proteasome-mediated ubiquitin-dependent protein catabolic process"/>
    <property type="evidence" value="ECO:0007669"/>
    <property type="project" value="TreeGrafter"/>
</dbReference>
<dbReference type="Proteomes" id="UP001145021">
    <property type="component" value="Unassembled WGS sequence"/>
</dbReference>
<dbReference type="GO" id="GO:0010992">
    <property type="term" value="P:ubiquitin recycling"/>
    <property type="evidence" value="ECO:0007669"/>
    <property type="project" value="TreeGrafter"/>
</dbReference>
<dbReference type="PROSITE" id="PS00678">
    <property type="entry name" value="WD_REPEATS_1"/>
    <property type="match status" value="1"/>
</dbReference>
<feature type="domain" description="PUL" evidence="10">
    <location>
        <begin position="503"/>
        <end position="781"/>
    </location>
</feature>
<dbReference type="PRINTS" id="PR00320">
    <property type="entry name" value="GPROTEINBRPT"/>
</dbReference>
<dbReference type="InterPro" id="IPR019775">
    <property type="entry name" value="WD40_repeat_CS"/>
</dbReference>
<dbReference type="InterPro" id="IPR013535">
    <property type="entry name" value="PUL_dom"/>
</dbReference>